<reference evidence="1 2" key="2">
    <citation type="journal article" date="2022" name="Mol. Ecol. Resour.">
        <title>The genomes of chicory, endive, great burdock and yacon provide insights into Asteraceae paleo-polyploidization history and plant inulin production.</title>
        <authorList>
            <person name="Fan W."/>
            <person name="Wang S."/>
            <person name="Wang H."/>
            <person name="Wang A."/>
            <person name="Jiang F."/>
            <person name="Liu H."/>
            <person name="Zhao H."/>
            <person name="Xu D."/>
            <person name="Zhang Y."/>
        </authorList>
    </citation>
    <scope>NUCLEOTIDE SEQUENCE [LARGE SCALE GENOMIC DNA]</scope>
    <source>
        <strain evidence="2">cv. Yunnan</strain>
        <tissue evidence="1">Leaves</tissue>
    </source>
</reference>
<keyword evidence="2" id="KW-1185">Reference proteome</keyword>
<protein>
    <submittedName>
        <fullName evidence="1">Uncharacterized protein</fullName>
    </submittedName>
</protein>
<dbReference type="Proteomes" id="UP001056120">
    <property type="component" value="Linkage Group LG15"/>
</dbReference>
<dbReference type="EMBL" id="CM042032">
    <property type="protein sequence ID" value="KAI3775815.1"/>
    <property type="molecule type" value="Genomic_DNA"/>
</dbReference>
<accession>A0ACB9FXF7</accession>
<comment type="caution">
    <text evidence="1">The sequence shown here is derived from an EMBL/GenBank/DDBJ whole genome shotgun (WGS) entry which is preliminary data.</text>
</comment>
<evidence type="ECO:0000313" key="2">
    <source>
        <dbReference type="Proteomes" id="UP001056120"/>
    </source>
</evidence>
<evidence type="ECO:0000313" key="1">
    <source>
        <dbReference type="EMBL" id="KAI3775815.1"/>
    </source>
</evidence>
<sequence length="298" mass="32592">MHGEETKTPSLGPSSLDKPDLESRKDESDTGACLVNKEVSSVLTVSVSSDEDLRTGQLAKDGGSGLPKHRSSGLHAQDVTIEEGQRVNDKKDGNMGLHAPAIPDNMDQQVDHHGIKPGVVEQIVTIEELHGSLGSDEEVFEHELGGIQKGEVESQEAMHGHKLGLEEMDATVNAEVFNKEFEKMLDPVLGSINSMKEDKKVTEEVKKRDPATLPETKKSDTKKVHEMPKNIVHKPVDKEILENDGFVGVVHKKKKNDSGFYVAAIPIPKPNRKPKSAGNGPPCGPIQFKWRRPLHAPI</sequence>
<name>A0ACB9FXF7_9ASTR</name>
<reference evidence="2" key="1">
    <citation type="journal article" date="2022" name="Mol. Ecol. Resour.">
        <title>The genomes of chicory, endive, great burdock and yacon provide insights into Asteraceae palaeo-polyploidization history and plant inulin production.</title>
        <authorList>
            <person name="Fan W."/>
            <person name="Wang S."/>
            <person name="Wang H."/>
            <person name="Wang A."/>
            <person name="Jiang F."/>
            <person name="Liu H."/>
            <person name="Zhao H."/>
            <person name="Xu D."/>
            <person name="Zhang Y."/>
        </authorList>
    </citation>
    <scope>NUCLEOTIDE SEQUENCE [LARGE SCALE GENOMIC DNA]</scope>
    <source>
        <strain evidence="2">cv. Yunnan</strain>
    </source>
</reference>
<gene>
    <name evidence="1" type="ORF">L1987_45569</name>
</gene>
<organism evidence="1 2">
    <name type="scientific">Smallanthus sonchifolius</name>
    <dbReference type="NCBI Taxonomy" id="185202"/>
    <lineage>
        <taxon>Eukaryota</taxon>
        <taxon>Viridiplantae</taxon>
        <taxon>Streptophyta</taxon>
        <taxon>Embryophyta</taxon>
        <taxon>Tracheophyta</taxon>
        <taxon>Spermatophyta</taxon>
        <taxon>Magnoliopsida</taxon>
        <taxon>eudicotyledons</taxon>
        <taxon>Gunneridae</taxon>
        <taxon>Pentapetalae</taxon>
        <taxon>asterids</taxon>
        <taxon>campanulids</taxon>
        <taxon>Asterales</taxon>
        <taxon>Asteraceae</taxon>
        <taxon>Asteroideae</taxon>
        <taxon>Heliantheae alliance</taxon>
        <taxon>Millerieae</taxon>
        <taxon>Smallanthus</taxon>
    </lineage>
</organism>
<proteinExistence type="predicted"/>